<dbReference type="GO" id="GO:0030983">
    <property type="term" value="F:mismatched DNA binding"/>
    <property type="evidence" value="ECO:0007669"/>
    <property type="project" value="TreeGrafter"/>
</dbReference>
<dbReference type="Proteomes" id="UP000594638">
    <property type="component" value="Unassembled WGS sequence"/>
</dbReference>
<dbReference type="Pfam" id="PF11969">
    <property type="entry name" value="DcpS_C"/>
    <property type="match status" value="1"/>
</dbReference>
<name>A0A8S0TVL3_OLEEU</name>
<dbReference type="Gramene" id="OE9A098458T1">
    <property type="protein sequence ID" value="OE9A098458C1"/>
    <property type="gene ID" value="OE9A098458"/>
</dbReference>
<dbReference type="Gene3D" id="3.30.428.10">
    <property type="entry name" value="HIT-like"/>
    <property type="match status" value="1"/>
</dbReference>
<dbReference type="SUPFAM" id="SSF54197">
    <property type="entry name" value="HIT-like"/>
    <property type="match status" value="1"/>
</dbReference>
<dbReference type="GO" id="GO:0033699">
    <property type="term" value="F:DNA 5'-adenosine monophosphate hydrolase activity"/>
    <property type="evidence" value="ECO:0007669"/>
    <property type="project" value="TreeGrafter"/>
</dbReference>
<gene>
    <name evidence="1" type="ORF">OLEA9_A098458</name>
</gene>
<proteinExistence type="predicted"/>
<dbReference type="PANTHER" id="PTHR12486:SF4">
    <property type="entry name" value="APRATAXIN"/>
    <property type="match status" value="1"/>
</dbReference>
<accession>A0A8S0TVL3</accession>
<sequence>MEAIHESDVNRKYKGFRRHLIPSVRNYLNRKEYPDKEDDGGKTKPWGSWAWSLYNIAMHPDKHKNDVIEILGDDVVLNDLYLKVQKHLLVLARGEGLDHLANVIREHFSLLKTMQAAGLKWTEKVPEENKSLAFCLGY</sequence>
<protein>
    <submittedName>
        <fullName evidence="1">Transcription factor bHLH140</fullName>
    </submittedName>
</protein>
<evidence type="ECO:0000313" key="1">
    <source>
        <dbReference type="EMBL" id="CAA3009032.1"/>
    </source>
</evidence>
<dbReference type="EMBL" id="CACTIH010007310">
    <property type="protein sequence ID" value="CAA3009032.1"/>
    <property type="molecule type" value="Genomic_DNA"/>
</dbReference>
<reference evidence="1 2" key="1">
    <citation type="submission" date="2019-12" db="EMBL/GenBank/DDBJ databases">
        <authorList>
            <person name="Alioto T."/>
            <person name="Alioto T."/>
            <person name="Gomez Garrido J."/>
        </authorList>
    </citation>
    <scope>NUCLEOTIDE SEQUENCE [LARGE SCALE GENOMIC DNA]</scope>
</reference>
<dbReference type="GO" id="GO:0005634">
    <property type="term" value="C:nucleus"/>
    <property type="evidence" value="ECO:0007669"/>
    <property type="project" value="TreeGrafter"/>
</dbReference>
<dbReference type="GO" id="GO:0003697">
    <property type="term" value="F:single-stranded DNA binding"/>
    <property type="evidence" value="ECO:0007669"/>
    <property type="project" value="TreeGrafter"/>
</dbReference>
<dbReference type="AlphaFoldDB" id="A0A8S0TVL3"/>
<evidence type="ECO:0000313" key="2">
    <source>
        <dbReference type="Proteomes" id="UP000594638"/>
    </source>
</evidence>
<organism evidence="1 2">
    <name type="scientific">Olea europaea subsp. europaea</name>
    <dbReference type="NCBI Taxonomy" id="158383"/>
    <lineage>
        <taxon>Eukaryota</taxon>
        <taxon>Viridiplantae</taxon>
        <taxon>Streptophyta</taxon>
        <taxon>Embryophyta</taxon>
        <taxon>Tracheophyta</taxon>
        <taxon>Spermatophyta</taxon>
        <taxon>Magnoliopsida</taxon>
        <taxon>eudicotyledons</taxon>
        <taxon>Gunneridae</taxon>
        <taxon>Pentapetalae</taxon>
        <taxon>asterids</taxon>
        <taxon>lamiids</taxon>
        <taxon>Lamiales</taxon>
        <taxon>Oleaceae</taxon>
        <taxon>Oleeae</taxon>
        <taxon>Olea</taxon>
    </lineage>
</organism>
<dbReference type="GO" id="GO:1990165">
    <property type="term" value="F:single-strand break-containing DNA binding"/>
    <property type="evidence" value="ECO:0007669"/>
    <property type="project" value="TreeGrafter"/>
</dbReference>
<comment type="caution">
    <text evidence="1">The sequence shown here is derived from an EMBL/GenBank/DDBJ whole genome shotgun (WGS) entry which is preliminary data.</text>
</comment>
<dbReference type="InterPro" id="IPR036265">
    <property type="entry name" value="HIT-like_sf"/>
</dbReference>
<keyword evidence="2" id="KW-1185">Reference proteome</keyword>
<dbReference type="OrthoDB" id="3512845at2759"/>
<dbReference type="PANTHER" id="PTHR12486">
    <property type="entry name" value="APRATAXIN-RELATED"/>
    <property type="match status" value="1"/>
</dbReference>
<dbReference type="GO" id="GO:0000012">
    <property type="term" value="P:single strand break repair"/>
    <property type="evidence" value="ECO:0007669"/>
    <property type="project" value="TreeGrafter"/>
</dbReference>
<dbReference type="GO" id="GO:0003725">
    <property type="term" value="F:double-stranded RNA binding"/>
    <property type="evidence" value="ECO:0007669"/>
    <property type="project" value="TreeGrafter"/>
</dbReference>